<proteinExistence type="predicted"/>
<feature type="domain" description="Amphi-Trp" evidence="1">
    <location>
        <begin position="1"/>
        <end position="76"/>
    </location>
</feature>
<evidence type="ECO:0000259" key="1">
    <source>
        <dbReference type="Pfam" id="PF20068"/>
    </source>
</evidence>
<dbReference type="AlphaFoldDB" id="A0A0X8JMX6"/>
<dbReference type="Pfam" id="PF20068">
    <property type="entry name" value="Amphi-Trp"/>
    <property type="match status" value="1"/>
</dbReference>
<dbReference type="OrthoDB" id="5471907at2"/>
<dbReference type="InterPro" id="IPR027598">
    <property type="entry name" value="Amphi-Trp_dom"/>
</dbReference>
<accession>A0A0X8JMX6</accession>
<dbReference type="Proteomes" id="UP000063964">
    <property type="component" value="Chromosome"/>
</dbReference>
<dbReference type="KEGG" id="doa:AXF15_00315"/>
<evidence type="ECO:0000313" key="2">
    <source>
        <dbReference type="EMBL" id="AMD91710.1"/>
    </source>
</evidence>
<organism evidence="2 3">
    <name type="scientific">Desulfomicrobium orale DSM 12838</name>
    <dbReference type="NCBI Taxonomy" id="888061"/>
    <lineage>
        <taxon>Bacteria</taxon>
        <taxon>Pseudomonadati</taxon>
        <taxon>Thermodesulfobacteriota</taxon>
        <taxon>Desulfovibrionia</taxon>
        <taxon>Desulfovibrionales</taxon>
        <taxon>Desulfomicrobiaceae</taxon>
        <taxon>Desulfomicrobium</taxon>
    </lineage>
</organism>
<reference evidence="3" key="1">
    <citation type="submission" date="2016-02" db="EMBL/GenBank/DDBJ databases">
        <authorList>
            <person name="Holder M.E."/>
            <person name="Ajami N.J."/>
            <person name="Petrosino J.F."/>
        </authorList>
    </citation>
    <scope>NUCLEOTIDE SEQUENCE [LARGE SCALE GENOMIC DNA]</scope>
    <source>
        <strain evidence="3">DSM 12838</strain>
    </source>
</reference>
<dbReference type="RefSeq" id="WP_066601659.1">
    <property type="nucleotide sequence ID" value="NZ_CP014230.1"/>
</dbReference>
<keyword evidence="3" id="KW-1185">Reference proteome</keyword>
<name>A0A0X8JMX6_9BACT</name>
<sequence length="77" mass="8783">MPEKKTLIELEERRQTYMAGMLLKEVAAALSRRELEICADGQTYMLAVPAHVDVEYSVKQKLGEGKTKLEIEISWKS</sequence>
<dbReference type="EMBL" id="CP014230">
    <property type="protein sequence ID" value="AMD91710.1"/>
    <property type="molecule type" value="Genomic_DNA"/>
</dbReference>
<dbReference type="STRING" id="888061.AXF15_00315"/>
<evidence type="ECO:0000313" key="3">
    <source>
        <dbReference type="Proteomes" id="UP000063964"/>
    </source>
</evidence>
<dbReference type="NCBIfam" id="TIGR04354">
    <property type="entry name" value="amphi-Trp"/>
    <property type="match status" value="1"/>
</dbReference>
<gene>
    <name evidence="2" type="ORF">AXF15_00315</name>
</gene>
<protein>
    <recommendedName>
        <fullName evidence="1">Amphi-Trp domain-containing protein</fullName>
    </recommendedName>
</protein>